<dbReference type="HOGENOM" id="CLU_033167_0_0_1"/>
<protein>
    <submittedName>
        <fullName evidence="1">Uncharacterized protein</fullName>
    </submittedName>
</protein>
<keyword evidence="2" id="KW-1185">Reference proteome</keyword>
<proteinExistence type="predicted"/>
<dbReference type="OrthoDB" id="529273at2759"/>
<sequence length="629" mass="68911">MPQLYKGWLYPPTRREVTLILFSLTVFILSYNLEASLQLVGVKPVKLSGSYLSAIGLGGNDPGYDRDGRRPKEWRDELENIVAGEWEWEEGKAAGVVTTTAAGPVGTAAIYNADLNKGPGRGASKGDQGIGLSEGISPREQFVRWQHDVPIATAVAHVPGYTIMDNVIMVNGSFYLVTDDASSLPPLEYIASSSQNRADPPHEHEWEILNKTDAAHKLGPFGGRVFGTTWLALDRAEEQDPYTLLSLLRTHSTLAAPTLSSSFSPDAPGQGTNVSLSKVQAPLRLIFPNVPTFSSPHIPLAPGVDPKTHPEPREKSYIGIHPLLQKTALPTLGIWYTEDWQDFVDINAPWIFDRVIIADRGAAARGRDLWMRGWSSVGGDLATRADGDENKPAWAAPFVGLRMKPGWWTPVRNSLLTYLRLPELQGAASKGSFWGKPAAPKPVVTYVSMQDEPAGAGARLSDEDHAALVAGLQRLQREDVISEVHVVKGNGSVGVHGWEWAERMSAIARSSIVLGPYGYHLADSIFMSPSAWQDRDGVAVATRAPGEIEQTKAAPLLMEFFPPGTFVPDQEFAVRSLGMRYVGWWNERKFSSRVLPPVSQATNPSERVPVRVDDVVQFIRDETAHRTIP</sequence>
<dbReference type="AlphaFoldDB" id="S8DWS4"/>
<dbReference type="InParanoid" id="S8DWS4"/>
<evidence type="ECO:0000313" key="1">
    <source>
        <dbReference type="EMBL" id="EPS95633.1"/>
    </source>
</evidence>
<accession>S8DWS4</accession>
<organism evidence="1 2">
    <name type="scientific">Fomitopsis schrenkii</name>
    <name type="common">Brown rot fungus</name>
    <dbReference type="NCBI Taxonomy" id="2126942"/>
    <lineage>
        <taxon>Eukaryota</taxon>
        <taxon>Fungi</taxon>
        <taxon>Dikarya</taxon>
        <taxon>Basidiomycota</taxon>
        <taxon>Agaricomycotina</taxon>
        <taxon>Agaricomycetes</taxon>
        <taxon>Polyporales</taxon>
        <taxon>Fomitopsis</taxon>
    </lineage>
</organism>
<gene>
    <name evidence="1" type="ORF">FOMPIDRAFT_1025692</name>
</gene>
<reference evidence="1 2" key="1">
    <citation type="journal article" date="2012" name="Science">
        <title>The Paleozoic origin of enzymatic lignin decomposition reconstructed from 31 fungal genomes.</title>
        <authorList>
            <person name="Floudas D."/>
            <person name="Binder M."/>
            <person name="Riley R."/>
            <person name="Barry K."/>
            <person name="Blanchette R.A."/>
            <person name="Henrissat B."/>
            <person name="Martinez A.T."/>
            <person name="Otillar R."/>
            <person name="Spatafora J.W."/>
            <person name="Yadav J.S."/>
            <person name="Aerts A."/>
            <person name="Benoit I."/>
            <person name="Boyd A."/>
            <person name="Carlson A."/>
            <person name="Copeland A."/>
            <person name="Coutinho P.M."/>
            <person name="de Vries R.P."/>
            <person name="Ferreira P."/>
            <person name="Findley K."/>
            <person name="Foster B."/>
            <person name="Gaskell J."/>
            <person name="Glotzer D."/>
            <person name="Gorecki P."/>
            <person name="Heitman J."/>
            <person name="Hesse C."/>
            <person name="Hori C."/>
            <person name="Igarashi K."/>
            <person name="Jurgens J.A."/>
            <person name="Kallen N."/>
            <person name="Kersten P."/>
            <person name="Kohler A."/>
            <person name="Kuees U."/>
            <person name="Kumar T.K.A."/>
            <person name="Kuo A."/>
            <person name="LaButti K."/>
            <person name="Larrondo L.F."/>
            <person name="Lindquist E."/>
            <person name="Ling A."/>
            <person name="Lombard V."/>
            <person name="Lucas S."/>
            <person name="Lundell T."/>
            <person name="Martin R."/>
            <person name="McLaughlin D.J."/>
            <person name="Morgenstern I."/>
            <person name="Morin E."/>
            <person name="Murat C."/>
            <person name="Nagy L.G."/>
            <person name="Nolan M."/>
            <person name="Ohm R.A."/>
            <person name="Patyshakuliyeva A."/>
            <person name="Rokas A."/>
            <person name="Ruiz-Duenas F.J."/>
            <person name="Sabat G."/>
            <person name="Salamov A."/>
            <person name="Samejima M."/>
            <person name="Schmutz J."/>
            <person name="Slot J.C."/>
            <person name="St John F."/>
            <person name="Stenlid J."/>
            <person name="Sun H."/>
            <person name="Sun S."/>
            <person name="Syed K."/>
            <person name="Tsang A."/>
            <person name="Wiebenga A."/>
            <person name="Young D."/>
            <person name="Pisabarro A."/>
            <person name="Eastwood D.C."/>
            <person name="Martin F."/>
            <person name="Cullen D."/>
            <person name="Grigoriev I.V."/>
            <person name="Hibbett D.S."/>
        </authorList>
    </citation>
    <scope>NUCLEOTIDE SEQUENCE</scope>
    <source>
        <strain evidence="2">FP-58527</strain>
    </source>
</reference>
<dbReference type="Proteomes" id="UP000015241">
    <property type="component" value="Unassembled WGS sequence"/>
</dbReference>
<name>S8DWS4_FOMSC</name>
<dbReference type="eggNOG" id="ENOG502SMK7">
    <property type="taxonomic scope" value="Eukaryota"/>
</dbReference>
<evidence type="ECO:0000313" key="2">
    <source>
        <dbReference type="Proteomes" id="UP000015241"/>
    </source>
</evidence>
<dbReference type="STRING" id="743788.S8DWS4"/>
<dbReference type="EMBL" id="KE504203">
    <property type="protein sequence ID" value="EPS95633.1"/>
    <property type="molecule type" value="Genomic_DNA"/>
</dbReference>